<sequence length="570" mass="59879">MTALVLALLAGVGVWFFVSRSGDSAEAATCDSSRFPLRIAASPEVAPILKKAAAAFDAGTASSVNGACATTTVTAVAPDAFGDTLGAALQARGGAQAPTAWVPESGLWRRVLARRPELSAALPRANPVVAVSPTVVAAPRPMAEALGWPQHEPSWSELLGLAQDAKGWGARGHSEWGPLHLAWQDPLHSPSSLAATASIYDTTVQDQTSVDDVRRDLLSAQSAITSLGTDPSKAFAPLRDGAMTTAEALRQTPLMPWTEREVMAFNRTSPRVPLVALYPSDGVAPAEVPVITLNVPWVTDQQRAALDRFADFLVKGDAANQFAAKGWRTPRLVADPDESLGALADEPHYTPPTPEADRVATVLQAWSALDRQGSVFVVLDISGSMNEKVPSAGNATRLDLAKQAITSSLPLFSDRTSVALWTFSRKDQGTDYTSVSDFGPLSRAVGGTTARQALQQSVNGLTADGATGLYDTVIAAADAARTHWRPGNNTIILISDGKNEDEGSASLDAVLAKVKPLADPQRPVRILSIALGDQADAASLGKISAATSGELYVARDVDDLDRVFLSALTD</sequence>
<proteinExistence type="predicted"/>
<evidence type="ECO:0000313" key="3">
    <source>
        <dbReference type="Proteomes" id="UP000019489"/>
    </source>
</evidence>
<dbReference type="PANTHER" id="PTHR10166:SF37">
    <property type="entry name" value="STOLID, ISOFORM H"/>
    <property type="match status" value="1"/>
</dbReference>
<gene>
    <name evidence="2" type="ORF">N865_06310</name>
</gene>
<reference evidence="2 3" key="1">
    <citation type="submission" date="2013-08" db="EMBL/GenBank/DDBJ databases">
        <title>Intrasporangium oryzae NRRL B-24470.</title>
        <authorList>
            <person name="Liu H."/>
            <person name="Wang G."/>
        </authorList>
    </citation>
    <scope>NUCLEOTIDE SEQUENCE [LARGE SCALE GENOMIC DNA]</scope>
    <source>
        <strain evidence="2 3">NRRL B-24470</strain>
    </source>
</reference>
<dbReference type="InterPro" id="IPR051173">
    <property type="entry name" value="Ca_channel_alpha-2/delta"/>
</dbReference>
<dbReference type="EMBL" id="AWSA01000011">
    <property type="protein sequence ID" value="EWT02408.1"/>
    <property type="molecule type" value="Genomic_DNA"/>
</dbReference>
<evidence type="ECO:0000313" key="2">
    <source>
        <dbReference type="EMBL" id="EWT02408.1"/>
    </source>
</evidence>
<name>W9GC62_9MICO</name>
<organism evidence="2 3">
    <name type="scientific">Intrasporangium oryzae NRRL B-24470</name>
    <dbReference type="NCBI Taxonomy" id="1386089"/>
    <lineage>
        <taxon>Bacteria</taxon>
        <taxon>Bacillati</taxon>
        <taxon>Actinomycetota</taxon>
        <taxon>Actinomycetes</taxon>
        <taxon>Micrococcales</taxon>
        <taxon>Intrasporangiaceae</taxon>
        <taxon>Intrasporangium</taxon>
    </lineage>
</organism>
<dbReference type="SUPFAM" id="SSF53300">
    <property type="entry name" value="vWA-like"/>
    <property type="match status" value="1"/>
</dbReference>
<dbReference type="RefSeq" id="WP_034803347.1">
    <property type="nucleotide sequence ID" value="NZ_AWSA01000011.1"/>
</dbReference>
<evidence type="ECO:0000259" key="1">
    <source>
        <dbReference type="PROSITE" id="PS50234"/>
    </source>
</evidence>
<dbReference type="InterPro" id="IPR036465">
    <property type="entry name" value="vWFA_dom_sf"/>
</dbReference>
<dbReference type="Pfam" id="PF00092">
    <property type="entry name" value="VWA"/>
    <property type="match status" value="1"/>
</dbReference>
<dbReference type="PROSITE" id="PS50234">
    <property type="entry name" value="VWFA"/>
    <property type="match status" value="1"/>
</dbReference>
<accession>W9GC62</accession>
<keyword evidence="3" id="KW-1185">Reference proteome</keyword>
<dbReference type="PATRIC" id="fig|1386089.3.peg.1389"/>
<dbReference type="AlphaFoldDB" id="W9GC62"/>
<dbReference type="GO" id="GO:0005891">
    <property type="term" value="C:voltage-gated calcium channel complex"/>
    <property type="evidence" value="ECO:0007669"/>
    <property type="project" value="TreeGrafter"/>
</dbReference>
<dbReference type="GO" id="GO:0005245">
    <property type="term" value="F:voltage-gated calcium channel activity"/>
    <property type="evidence" value="ECO:0007669"/>
    <property type="project" value="TreeGrafter"/>
</dbReference>
<comment type="caution">
    <text evidence="2">The sequence shown here is derived from an EMBL/GenBank/DDBJ whole genome shotgun (WGS) entry which is preliminary data.</text>
</comment>
<dbReference type="Proteomes" id="UP000019489">
    <property type="component" value="Unassembled WGS sequence"/>
</dbReference>
<feature type="domain" description="VWFA" evidence="1">
    <location>
        <begin position="374"/>
        <end position="568"/>
    </location>
</feature>
<dbReference type="eggNOG" id="COG2304">
    <property type="taxonomic scope" value="Bacteria"/>
</dbReference>
<dbReference type="Gene3D" id="3.40.50.410">
    <property type="entry name" value="von Willebrand factor, type A domain"/>
    <property type="match status" value="1"/>
</dbReference>
<dbReference type="Pfam" id="PF13531">
    <property type="entry name" value="SBP_bac_11"/>
    <property type="match status" value="1"/>
</dbReference>
<dbReference type="STRING" id="1386089.N865_06310"/>
<protein>
    <recommendedName>
        <fullName evidence="1">VWFA domain-containing protein</fullName>
    </recommendedName>
</protein>
<dbReference type="InterPro" id="IPR002035">
    <property type="entry name" value="VWF_A"/>
</dbReference>
<dbReference type="SMART" id="SM00327">
    <property type="entry name" value="VWA"/>
    <property type="match status" value="1"/>
</dbReference>
<dbReference type="PANTHER" id="PTHR10166">
    <property type="entry name" value="VOLTAGE-DEPENDENT CALCIUM CHANNEL SUBUNIT ALPHA-2/DELTA-RELATED"/>
    <property type="match status" value="1"/>
</dbReference>